<dbReference type="AlphaFoldDB" id="A0A1J1I907"/>
<dbReference type="EMBL" id="CVRI01000043">
    <property type="protein sequence ID" value="CRK96210.1"/>
    <property type="molecule type" value="Genomic_DNA"/>
</dbReference>
<gene>
    <name evidence="3" type="primary">putative GL10439</name>
    <name evidence="3" type="ORF">CLUMA_CG009638</name>
</gene>
<dbReference type="OrthoDB" id="8775784at2759"/>
<name>A0A1J1I907_9DIPT</name>
<dbReference type="InterPro" id="IPR006578">
    <property type="entry name" value="MADF-dom"/>
</dbReference>
<dbReference type="PANTHER" id="PTHR21505:SF12">
    <property type="entry name" value="MADF DOMAIN-CONTAINING PROTEIN-RELATED"/>
    <property type="match status" value="1"/>
</dbReference>
<accession>A0A1J1I907</accession>
<proteinExistence type="predicted"/>
<dbReference type="PANTHER" id="PTHR21505">
    <property type="entry name" value="MADF DOMAIN-CONTAINING PROTEIN-RELATED"/>
    <property type="match status" value="1"/>
</dbReference>
<dbReference type="PROSITE" id="PS51029">
    <property type="entry name" value="MADF"/>
    <property type="match status" value="1"/>
</dbReference>
<sequence length="300" mass="35055">MSKYNWTRQETKDLITLYEINECLWNKNLREYKDRDERISSIQSISDEMKISIEEINKKIHNLRNQYRFELNKTKKKIPGKPQYKTKWPYFGNLSFLENVVSVRGSNTSQTNSTGEYADTNEYTVEKYEEENENSSEKVNNINNNNDTTIVTANGNAQPQQIFHVSVEYEEPKPKQIKTEVLQSARKRRLMTKDGNEIAQHHMLKQYVQPTTSTPKPAPTIIIDDKSQDHEIKNINEADETFGSVTRPDEVKKFDNFDVFGMFVANEMRSLQSQNLQKKLKRKILECVLEVNDLDSDQNA</sequence>
<dbReference type="Proteomes" id="UP000183832">
    <property type="component" value="Unassembled WGS sequence"/>
</dbReference>
<evidence type="ECO:0000259" key="2">
    <source>
        <dbReference type="PROSITE" id="PS51029"/>
    </source>
</evidence>
<keyword evidence="1" id="KW-0175">Coiled coil</keyword>
<feature type="domain" description="MADF" evidence="2">
    <location>
        <begin position="13"/>
        <end position="102"/>
    </location>
</feature>
<reference evidence="3 4" key="1">
    <citation type="submission" date="2015-04" db="EMBL/GenBank/DDBJ databases">
        <authorList>
            <person name="Syromyatnikov M.Y."/>
            <person name="Popov V.N."/>
        </authorList>
    </citation>
    <scope>NUCLEOTIDE SEQUENCE [LARGE SCALE GENOMIC DNA]</scope>
</reference>
<evidence type="ECO:0000313" key="3">
    <source>
        <dbReference type="EMBL" id="CRK96210.1"/>
    </source>
</evidence>
<dbReference type="STRING" id="568069.A0A1J1I907"/>
<feature type="coiled-coil region" evidence="1">
    <location>
        <begin position="46"/>
        <end position="73"/>
    </location>
</feature>
<keyword evidence="4" id="KW-1185">Reference proteome</keyword>
<dbReference type="Pfam" id="PF10545">
    <property type="entry name" value="MADF_DNA_bdg"/>
    <property type="match status" value="1"/>
</dbReference>
<protein>
    <submittedName>
        <fullName evidence="3">CLUMA_CG009638, isoform A</fullName>
    </submittedName>
</protein>
<dbReference type="SMART" id="SM00595">
    <property type="entry name" value="MADF"/>
    <property type="match status" value="1"/>
</dbReference>
<evidence type="ECO:0000256" key="1">
    <source>
        <dbReference type="SAM" id="Coils"/>
    </source>
</evidence>
<organism evidence="3 4">
    <name type="scientific">Clunio marinus</name>
    <dbReference type="NCBI Taxonomy" id="568069"/>
    <lineage>
        <taxon>Eukaryota</taxon>
        <taxon>Metazoa</taxon>
        <taxon>Ecdysozoa</taxon>
        <taxon>Arthropoda</taxon>
        <taxon>Hexapoda</taxon>
        <taxon>Insecta</taxon>
        <taxon>Pterygota</taxon>
        <taxon>Neoptera</taxon>
        <taxon>Endopterygota</taxon>
        <taxon>Diptera</taxon>
        <taxon>Nematocera</taxon>
        <taxon>Chironomoidea</taxon>
        <taxon>Chironomidae</taxon>
        <taxon>Clunio</taxon>
    </lineage>
</organism>
<evidence type="ECO:0000313" key="4">
    <source>
        <dbReference type="Proteomes" id="UP000183832"/>
    </source>
</evidence>